<evidence type="ECO:0000256" key="2">
    <source>
        <dbReference type="ARBA" id="ARBA00005967"/>
    </source>
</evidence>
<feature type="binding site" evidence="17">
    <location>
        <position position="72"/>
    </location>
    <ligand>
        <name>ATP</name>
        <dbReference type="ChEBI" id="CHEBI:30616"/>
    </ligand>
</feature>
<dbReference type="CDD" id="cd14265">
    <property type="entry name" value="UDPK_IM_like"/>
    <property type="match status" value="1"/>
</dbReference>
<evidence type="ECO:0000256" key="6">
    <source>
        <dbReference type="ARBA" id="ARBA00022692"/>
    </source>
</evidence>
<evidence type="ECO:0000256" key="10">
    <source>
        <dbReference type="ARBA" id="ARBA00022989"/>
    </source>
</evidence>
<organism evidence="20 21">
    <name type="scientific">Pseudohalioglobus sediminis</name>
    <dbReference type="NCBI Taxonomy" id="2606449"/>
    <lineage>
        <taxon>Bacteria</taxon>
        <taxon>Pseudomonadati</taxon>
        <taxon>Pseudomonadota</taxon>
        <taxon>Gammaproteobacteria</taxon>
        <taxon>Cellvibrionales</taxon>
        <taxon>Halieaceae</taxon>
        <taxon>Pseudohalioglobus</taxon>
    </lineage>
</organism>
<keyword evidence="9 17" id="KW-0067">ATP-binding</keyword>
<keyword evidence="14" id="KW-1208">Phospholipid metabolism</keyword>
<evidence type="ECO:0000256" key="13">
    <source>
        <dbReference type="ARBA" id="ARBA00023209"/>
    </source>
</evidence>
<dbReference type="InterPro" id="IPR000829">
    <property type="entry name" value="DAGK"/>
</dbReference>
<evidence type="ECO:0000256" key="8">
    <source>
        <dbReference type="ARBA" id="ARBA00022777"/>
    </source>
</evidence>
<dbReference type="InterPro" id="IPR033717">
    <property type="entry name" value="UDPK"/>
</dbReference>
<protein>
    <submittedName>
        <fullName evidence="20">Diacylglycerol kinase family protein</fullName>
    </submittedName>
</protein>
<feature type="active site" description="Proton acceptor" evidence="15">
    <location>
        <position position="65"/>
    </location>
</feature>
<feature type="binding site" evidence="16">
    <location>
        <position position="65"/>
    </location>
    <ligand>
        <name>substrate</name>
    </ligand>
</feature>
<dbReference type="AlphaFoldDB" id="A0A5B0X2C7"/>
<feature type="binding site" evidence="18">
    <location>
        <position position="24"/>
    </location>
    <ligand>
        <name>a divalent metal cation</name>
        <dbReference type="ChEBI" id="CHEBI:60240"/>
    </ligand>
</feature>
<dbReference type="GO" id="GO:0005886">
    <property type="term" value="C:plasma membrane"/>
    <property type="evidence" value="ECO:0007669"/>
    <property type="project" value="UniProtKB-SubCell"/>
</dbReference>
<keyword evidence="4" id="KW-0444">Lipid biosynthesis</keyword>
<comment type="cofactor">
    <cofactor evidence="18">
        <name>Mg(2+)</name>
        <dbReference type="ChEBI" id="CHEBI:18420"/>
    </cofactor>
    <text evidence="18">Mn(2+), Zn(2+), Cd(2+) and Co(2+) support activity to lesser extents.</text>
</comment>
<evidence type="ECO:0000313" key="21">
    <source>
        <dbReference type="Proteomes" id="UP000323708"/>
    </source>
</evidence>
<dbReference type="GO" id="GO:0016301">
    <property type="term" value="F:kinase activity"/>
    <property type="evidence" value="ECO:0007669"/>
    <property type="project" value="UniProtKB-KW"/>
</dbReference>
<keyword evidence="21" id="KW-1185">Reference proteome</keyword>
<dbReference type="RefSeq" id="WP_149611111.1">
    <property type="nucleotide sequence ID" value="NZ_VTUX01000003.1"/>
</dbReference>
<keyword evidence="10 19" id="KW-1133">Transmembrane helix</keyword>
<feature type="binding site" evidence="17">
    <location>
        <begin position="81"/>
        <end position="83"/>
    </location>
    <ligand>
        <name>ATP</name>
        <dbReference type="ChEBI" id="CHEBI:30616"/>
    </ligand>
</feature>
<feature type="binding site" evidence="18">
    <location>
        <position position="72"/>
    </location>
    <ligand>
        <name>a divalent metal cation</name>
        <dbReference type="ChEBI" id="CHEBI:60240"/>
    </ligand>
</feature>
<keyword evidence="3" id="KW-1003">Cell membrane</keyword>
<gene>
    <name evidence="20" type="ORF">F0M18_09250</name>
</gene>
<name>A0A5B0X2C7_9GAMM</name>
<comment type="subcellular location">
    <subcellularLocation>
        <location evidence="1">Cell membrane</location>
        <topology evidence="1">Multi-pass membrane protein</topology>
    </subcellularLocation>
</comment>
<dbReference type="EMBL" id="VTUX01000003">
    <property type="protein sequence ID" value="KAA1192828.1"/>
    <property type="molecule type" value="Genomic_DNA"/>
</dbReference>
<dbReference type="PANTHER" id="PTHR34299:SF1">
    <property type="entry name" value="DIACYLGLYCEROL KINASE"/>
    <property type="match status" value="1"/>
</dbReference>
<sequence length="118" mass="12659">MEWLVSRLQSFAHAITGVRTLLEEHHARLHLLATVLVSALAFALQISADDWKALLLTVALVWLAEGLNTALEHLCDALHPEHHPLIGKAKDVAAGSVLLMAAVAVIMAGLIFAPYLAA</sequence>
<keyword evidence="8 20" id="KW-0418">Kinase</keyword>
<keyword evidence="7 17" id="KW-0547">Nucleotide-binding</keyword>
<evidence type="ECO:0000256" key="9">
    <source>
        <dbReference type="ARBA" id="ARBA00022840"/>
    </source>
</evidence>
<comment type="caution">
    <text evidence="20">The sequence shown here is derived from an EMBL/GenBank/DDBJ whole genome shotgun (WGS) entry which is preliminary data.</text>
</comment>
<comment type="similarity">
    <text evidence="2">Belongs to the bacterial diacylglycerol kinase family.</text>
</comment>
<evidence type="ECO:0000256" key="16">
    <source>
        <dbReference type="PIRSR" id="PIRSR600829-2"/>
    </source>
</evidence>
<dbReference type="InterPro" id="IPR036945">
    <property type="entry name" value="DAGK_sf"/>
</dbReference>
<evidence type="ECO:0000256" key="19">
    <source>
        <dbReference type="SAM" id="Phobius"/>
    </source>
</evidence>
<feature type="binding site" evidence="17">
    <location>
        <begin position="90"/>
        <end position="91"/>
    </location>
    <ligand>
        <name>ATP</name>
        <dbReference type="ChEBI" id="CHEBI:30616"/>
    </ligand>
</feature>
<evidence type="ECO:0000256" key="3">
    <source>
        <dbReference type="ARBA" id="ARBA00022475"/>
    </source>
</evidence>
<evidence type="ECO:0000256" key="4">
    <source>
        <dbReference type="ARBA" id="ARBA00022516"/>
    </source>
</evidence>
<evidence type="ECO:0000256" key="15">
    <source>
        <dbReference type="PIRSR" id="PIRSR600829-1"/>
    </source>
</evidence>
<feature type="binding site" evidence="17">
    <location>
        <position position="24"/>
    </location>
    <ligand>
        <name>ATP</name>
        <dbReference type="ChEBI" id="CHEBI:30616"/>
    </ligand>
</feature>
<dbReference type="PANTHER" id="PTHR34299">
    <property type="entry name" value="DIACYLGLYCEROL KINASE"/>
    <property type="match status" value="1"/>
</dbReference>
<dbReference type="Pfam" id="PF01219">
    <property type="entry name" value="DAGK_prokar"/>
    <property type="match status" value="1"/>
</dbReference>
<evidence type="ECO:0000256" key="5">
    <source>
        <dbReference type="ARBA" id="ARBA00022679"/>
    </source>
</evidence>
<evidence type="ECO:0000256" key="1">
    <source>
        <dbReference type="ARBA" id="ARBA00004651"/>
    </source>
</evidence>
<evidence type="ECO:0000256" key="18">
    <source>
        <dbReference type="PIRSR" id="PIRSR600829-4"/>
    </source>
</evidence>
<dbReference type="GO" id="GO:0046872">
    <property type="term" value="F:metal ion binding"/>
    <property type="evidence" value="ECO:0007669"/>
    <property type="project" value="UniProtKB-KW"/>
</dbReference>
<keyword evidence="13" id="KW-0594">Phospholipid biosynthesis</keyword>
<keyword evidence="18" id="KW-0479">Metal-binding</keyword>
<keyword evidence="12 19" id="KW-0472">Membrane</keyword>
<accession>A0A5B0X2C7</accession>
<dbReference type="GO" id="GO:0005524">
    <property type="term" value="F:ATP binding"/>
    <property type="evidence" value="ECO:0007669"/>
    <property type="project" value="UniProtKB-KW"/>
</dbReference>
<keyword evidence="18" id="KW-0460">Magnesium</keyword>
<evidence type="ECO:0000256" key="7">
    <source>
        <dbReference type="ARBA" id="ARBA00022741"/>
    </source>
</evidence>
<reference evidence="20 21" key="1">
    <citation type="submission" date="2019-09" db="EMBL/GenBank/DDBJ databases">
        <authorList>
            <person name="Chen X.-Y."/>
        </authorList>
    </citation>
    <scope>NUCLEOTIDE SEQUENCE [LARGE SCALE GENOMIC DNA]</scope>
    <source>
        <strain evidence="20 21">NY5</strain>
    </source>
</reference>
<evidence type="ECO:0000256" key="14">
    <source>
        <dbReference type="ARBA" id="ARBA00023264"/>
    </source>
</evidence>
<feature type="transmembrane region" description="Helical" evidence="19">
    <location>
        <begin position="92"/>
        <end position="117"/>
    </location>
</feature>
<keyword evidence="5" id="KW-0808">Transferase</keyword>
<dbReference type="Gene3D" id="1.10.287.3610">
    <property type="match status" value="1"/>
</dbReference>
<dbReference type="GO" id="GO:0008654">
    <property type="term" value="P:phospholipid biosynthetic process"/>
    <property type="evidence" value="ECO:0007669"/>
    <property type="project" value="UniProtKB-KW"/>
</dbReference>
<feature type="transmembrane region" description="Helical" evidence="19">
    <location>
        <begin position="29"/>
        <end position="47"/>
    </location>
</feature>
<dbReference type="Proteomes" id="UP000323708">
    <property type="component" value="Unassembled WGS sequence"/>
</dbReference>
<evidence type="ECO:0000313" key="20">
    <source>
        <dbReference type="EMBL" id="KAA1192828.1"/>
    </source>
</evidence>
<keyword evidence="6 19" id="KW-0812">Transmembrane</keyword>
<proteinExistence type="inferred from homology"/>
<keyword evidence="11" id="KW-0443">Lipid metabolism</keyword>
<evidence type="ECO:0000256" key="11">
    <source>
        <dbReference type="ARBA" id="ARBA00023098"/>
    </source>
</evidence>
<evidence type="ECO:0000256" key="12">
    <source>
        <dbReference type="ARBA" id="ARBA00023136"/>
    </source>
</evidence>
<evidence type="ECO:0000256" key="17">
    <source>
        <dbReference type="PIRSR" id="PIRSR600829-3"/>
    </source>
</evidence>